<name>A0AAV7PP34_PLEWA</name>
<dbReference type="InterPro" id="IPR017452">
    <property type="entry name" value="GPCR_Rhodpsn_7TM"/>
</dbReference>
<dbReference type="PANTHER" id="PTHR26451">
    <property type="entry name" value="G_PROTEIN_RECEP_F1_2 DOMAIN-CONTAINING PROTEIN"/>
    <property type="match status" value="1"/>
</dbReference>
<evidence type="ECO:0000259" key="6">
    <source>
        <dbReference type="PROSITE" id="PS50262"/>
    </source>
</evidence>
<dbReference type="PANTHER" id="PTHR26451:SF980">
    <property type="entry name" value="GENE 7582-RELATED"/>
    <property type="match status" value="1"/>
</dbReference>
<dbReference type="InterPro" id="IPR000276">
    <property type="entry name" value="GPCR_Rhodpsn"/>
</dbReference>
<protein>
    <recommendedName>
        <fullName evidence="6">G-protein coupled receptors family 1 profile domain-containing protein</fullName>
    </recommendedName>
</protein>
<evidence type="ECO:0000256" key="5">
    <source>
        <dbReference type="SAM" id="Phobius"/>
    </source>
</evidence>
<keyword evidence="2 5" id="KW-0812">Transmembrane</keyword>
<organism evidence="7 8">
    <name type="scientific">Pleurodeles waltl</name>
    <name type="common">Iberian ribbed newt</name>
    <dbReference type="NCBI Taxonomy" id="8319"/>
    <lineage>
        <taxon>Eukaryota</taxon>
        <taxon>Metazoa</taxon>
        <taxon>Chordata</taxon>
        <taxon>Craniata</taxon>
        <taxon>Vertebrata</taxon>
        <taxon>Euteleostomi</taxon>
        <taxon>Amphibia</taxon>
        <taxon>Batrachia</taxon>
        <taxon>Caudata</taxon>
        <taxon>Salamandroidea</taxon>
        <taxon>Salamandridae</taxon>
        <taxon>Pleurodelinae</taxon>
        <taxon>Pleurodeles</taxon>
    </lineage>
</organism>
<evidence type="ECO:0000313" key="8">
    <source>
        <dbReference type="Proteomes" id="UP001066276"/>
    </source>
</evidence>
<feature type="transmembrane region" description="Helical" evidence="5">
    <location>
        <begin position="268"/>
        <end position="286"/>
    </location>
</feature>
<dbReference type="InterPro" id="IPR052921">
    <property type="entry name" value="GPCR1_Superfamily_Member"/>
</dbReference>
<dbReference type="CDD" id="cd00637">
    <property type="entry name" value="7tm_classA_rhodopsin-like"/>
    <property type="match status" value="1"/>
</dbReference>
<feature type="transmembrane region" description="Helical" evidence="5">
    <location>
        <begin position="98"/>
        <end position="119"/>
    </location>
</feature>
<keyword evidence="8" id="KW-1185">Reference proteome</keyword>
<dbReference type="GO" id="GO:0016020">
    <property type="term" value="C:membrane"/>
    <property type="evidence" value="ECO:0007669"/>
    <property type="project" value="UniProtKB-SubCell"/>
</dbReference>
<dbReference type="SUPFAM" id="SSF81321">
    <property type="entry name" value="Family A G protein-coupled receptor-like"/>
    <property type="match status" value="1"/>
</dbReference>
<evidence type="ECO:0000256" key="1">
    <source>
        <dbReference type="ARBA" id="ARBA00004370"/>
    </source>
</evidence>
<feature type="transmembrane region" description="Helical" evidence="5">
    <location>
        <begin position="12"/>
        <end position="40"/>
    </location>
</feature>
<dbReference type="Proteomes" id="UP001066276">
    <property type="component" value="Chromosome 7"/>
</dbReference>
<keyword evidence="4 5" id="KW-0472">Membrane</keyword>
<reference evidence="7" key="1">
    <citation type="journal article" date="2022" name="bioRxiv">
        <title>Sequencing and chromosome-scale assembly of the giantPleurodeles waltlgenome.</title>
        <authorList>
            <person name="Brown T."/>
            <person name="Elewa A."/>
            <person name="Iarovenko S."/>
            <person name="Subramanian E."/>
            <person name="Araus A.J."/>
            <person name="Petzold A."/>
            <person name="Susuki M."/>
            <person name="Suzuki K.-i.T."/>
            <person name="Hayashi T."/>
            <person name="Toyoda A."/>
            <person name="Oliveira C."/>
            <person name="Osipova E."/>
            <person name="Leigh N.D."/>
            <person name="Simon A."/>
            <person name="Yun M.H."/>
        </authorList>
    </citation>
    <scope>NUCLEOTIDE SEQUENCE</scope>
    <source>
        <strain evidence="7">20211129_DDA</strain>
        <tissue evidence="7">Liver</tissue>
    </source>
</reference>
<evidence type="ECO:0000256" key="2">
    <source>
        <dbReference type="ARBA" id="ARBA00022692"/>
    </source>
</evidence>
<dbReference type="GO" id="GO:0005549">
    <property type="term" value="F:odorant binding"/>
    <property type="evidence" value="ECO:0007669"/>
    <property type="project" value="TreeGrafter"/>
</dbReference>
<evidence type="ECO:0000256" key="4">
    <source>
        <dbReference type="ARBA" id="ARBA00023136"/>
    </source>
</evidence>
<dbReference type="PROSITE" id="PS50262">
    <property type="entry name" value="G_PROTEIN_RECEP_F1_2"/>
    <property type="match status" value="1"/>
</dbReference>
<dbReference type="EMBL" id="JANPWB010000011">
    <property type="protein sequence ID" value="KAJ1130056.1"/>
    <property type="molecule type" value="Genomic_DNA"/>
</dbReference>
<dbReference type="Pfam" id="PF00001">
    <property type="entry name" value="7tm_1"/>
    <property type="match status" value="1"/>
</dbReference>
<dbReference type="AlphaFoldDB" id="A0AAV7PP34"/>
<proteinExistence type="predicted"/>
<evidence type="ECO:0000313" key="7">
    <source>
        <dbReference type="EMBL" id="KAJ1130056.1"/>
    </source>
</evidence>
<keyword evidence="3 5" id="KW-1133">Transmembrane helix</keyword>
<accession>A0AAV7PP34</accession>
<evidence type="ECO:0000256" key="3">
    <source>
        <dbReference type="ARBA" id="ARBA00022989"/>
    </source>
</evidence>
<dbReference type="Gene3D" id="1.20.1070.10">
    <property type="entry name" value="Rhodopsin 7-helix transmembrane proteins"/>
    <property type="match status" value="1"/>
</dbReference>
<feature type="domain" description="G-protein coupled receptors family 1 profile" evidence="6">
    <location>
        <begin position="31"/>
        <end position="284"/>
    </location>
</feature>
<feature type="transmembrane region" description="Helical" evidence="5">
    <location>
        <begin position="52"/>
        <end position="78"/>
    </location>
</feature>
<feature type="transmembrane region" description="Helical" evidence="5">
    <location>
        <begin position="131"/>
        <end position="153"/>
    </location>
</feature>
<comment type="subcellular location">
    <subcellularLocation>
        <location evidence="1">Membrane</location>
    </subcellularLocation>
</comment>
<gene>
    <name evidence="7" type="ORF">NDU88_008412</name>
</gene>
<feature type="transmembrane region" description="Helical" evidence="5">
    <location>
        <begin position="184"/>
        <end position="207"/>
    </location>
</feature>
<feature type="transmembrane region" description="Helical" evidence="5">
    <location>
        <begin position="228"/>
        <end position="248"/>
    </location>
</feature>
<dbReference type="GO" id="GO:0004984">
    <property type="term" value="F:olfactory receptor activity"/>
    <property type="evidence" value="ECO:0007669"/>
    <property type="project" value="TreeGrafter"/>
</dbReference>
<dbReference type="GO" id="GO:0004930">
    <property type="term" value="F:G protein-coupled receptor activity"/>
    <property type="evidence" value="ECO:0007669"/>
    <property type="project" value="InterPro"/>
</dbReference>
<sequence>MPASRMNITDSMFYTVHIPVTIVAGLASFVMAFLAVCLVIRNPSLRQDGKRLFLVIILVCQLLQHLISAVALFLTFFTGEISPMLCSVYHLLHHWVVFMEYNCLSAMCVDCYLAICFPFRYQTMCHLQSVLLALAVLTTISLGVPLIVFLSWASSAASSKLVGGSLQLCEGYSLDSDLLLMKTLWIVLSAIWLSLSTIVIVFCYVMVYREGKKAGLITLSNKRAISTILFQVVHLSMFFAPFLLMLVFLQLPHKQIMKLSTYEAIESINFVAWTIAQLLCPVVYGLRSKEIRDAVSKLMGNLKLRMGWSSKTRPV</sequence>
<comment type="caution">
    <text evidence="7">The sequence shown here is derived from an EMBL/GenBank/DDBJ whole genome shotgun (WGS) entry which is preliminary data.</text>
</comment>